<dbReference type="InterPro" id="IPR005467">
    <property type="entry name" value="His_kinase_dom"/>
</dbReference>
<name>A0A1M5DCV7_LOKAT</name>
<dbReference type="Pfam" id="PF00512">
    <property type="entry name" value="HisKA"/>
    <property type="match status" value="1"/>
</dbReference>
<dbReference type="PANTHER" id="PTHR43047:SF72">
    <property type="entry name" value="OSMOSENSING HISTIDINE PROTEIN KINASE SLN1"/>
    <property type="match status" value="1"/>
</dbReference>
<dbReference type="SMART" id="SM00388">
    <property type="entry name" value="HisKA"/>
    <property type="match status" value="1"/>
</dbReference>
<dbReference type="CDD" id="cd16922">
    <property type="entry name" value="HATPase_EvgS-ArcB-TorS-like"/>
    <property type="match status" value="1"/>
</dbReference>
<keyword evidence="10" id="KW-1185">Reference proteome</keyword>
<dbReference type="SUPFAM" id="SSF47384">
    <property type="entry name" value="Homodimeric domain of signal transducing histidine kinase"/>
    <property type="match status" value="1"/>
</dbReference>
<evidence type="ECO:0000256" key="2">
    <source>
        <dbReference type="ARBA" id="ARBA00012438"/>
    </source>
</evidence>
<dbReference type="Proteomes" id="UP000183987">
    <property type="component" value="Unassembled WGS sequence"/>
</dbReference>
<dbReference type="PANTHER" id="PTHR43047">
    <property type="entry name" value="TWO-COMPONENT HISTIDINE PROTEIN KINASE"/>
    <property type="match status" value="1"/>
</dbReference>
<evidence type="ECO:0000256" key="4">
    <source>
        <dbReference type="ARBA" id="ARBA00022679"/>
    </source>
</evidence>
<dbReference type="OrthoDB" id="7179697at2"/>
<dbReference type="Gene3D" id="1.10.287.130">
    <property type="match status" value="1"/>
</dbReference>
<dbReference type="EMBL" id="FQUE01000009">
    <property type="protein sequence ID" value="SHF64766.1"/>
    <property type="molecule type" value="Genomic_DNA"/>
</dbReference>
<evidence type="ECO:0000256" key="1">
    <source>
        <dbReference type="ARBA" id="ARBA00000085"/>
    </source>
</evidence>
<dbReference type="InterPro" id="IPR036097">
    <property type="entry name" value="HisK_dim/P_sf"/>
</dbReference>
<dbReference type="PROSITE" id="PS50113">
    <property type="entry name" value="PAC"/>
    <property type="match status" value="1"/>
</dbReference>
<dbReference type="InterPro" id="IPR004358">
    <property type="entry name" value="Sig_transdc_His_kin-like_C"/>
</dbReference>
<dbReference type="InterPro" id="IPR003594">
    <property type="entry name" value="HATPase_dom"/>
</dbReference>
<dbReference type="PRINTS" id="PR00344">
    <property type="entry name" value="BCTRLSENSOR"/>
</dbReference>
<dbReference type="GO" id="GO:0000155">
    <property type="term" value="F:phosphorelay sensor kinase activity"/>
    <property type="evidence" value="ECO:0007669"/>
    <property type="project" value="InterPro"/>
</dbReference>
<dbReference type="Pfam" id="PF02518">
    <property type="entry name" value="HATPase_c"/>
    <property type="match status" value="1"/>
</dbReference>
<dbReference type="AlphaFoldDB" id="A0A1M5DCV7"/>
<feature type="domain" description="PAS" evidence="7">
    <location>
        <begin position="82"/>
        <end position="137"/>
    </location>
</feature>
<dbReference type="FunFam" id="3.30.565.10:FF:000006">
    <property type="entry name" value="Sensor histidine kinase WalK"/>
    <property type="match status" value="1"/>
</dbReference>
<dbReference type="CDD" id="cd00082">
    <property type="entry name" value="HisKA"/>
    <property type="match status" value="1"/>
</dbReference>
<dbReference type="SMART" id="SM00387">
    <property type="entry name" value="HATPase_c"/>
    <property type="match status" value="1"/>
</dbReference>
<dbReference type="SMART" id="SM00091">
    <property type="entry name" value="PAS"/>
    <property type="match status" value="2"/>
</dbReference>
<comment type="catalytic activity">
    <reaction evidence="1">
        <text>ATP + protein L-histidine = ADP + protein N-phospho-L-histidine.</text>
        <dbReference type="EC" id="2.7.13.3"/>
    </reaction>
</comment>
<accession>A0A1M5DCV7</accession>
<dbReference type="InterPro" id="IPR000700">
    <property type="entry name" value="PAS-assoc_C"/>
</dbReference>
<dbReference type="STRING" id="366533.SAMN05444339_109133"/>
<dbReference type="InterPro" id="IPR013655">
    <property type="entry name" value="PAS_fold_3"/>
</dbReference>
<evidence type="ECO:0000313" key="10">
    <source>
        <dbReference type="Proteomes" id="UP000183987"/>
    </source>
</evidence>
<sequence>MRDPILSSRLALRSISTGAAAMLIWQTQPFMHLNATSASIFALTASLGLLMCLPPRQSLAPVGGGTTRSSRDTIALDLHALVVRTDLQGKIRQVNDHFLALTGYQREEIIGRPVSVLHHPKDVAPHAEASHALATGDSWTGENRIVGRDGIILWTRATALSDTDADGRPCGTLLVHSDISRTKESLAAHNATASLNRLTEPVFMVSTTNYELTFANDAAAALFNWNREDMSVIRVGSLPLECDRPAVSRQIESLLAHEIGSFAFEALYKGVPYRADVQLIEHTDIRPRLYVVLRDQVAVKAAGRAKDELVATVSHELRTPLTSIKGALGLIRSGVAGELTDKIRDLLDIAYRNADRLVLIVNDILDLEKLAAGQMDYDMERQDLIQTLKEAIAANEAFATRFGVTIRLIAEDDSAFVCYDADRIHQVMTNLISNACKFSPTGTDIEVRVDSDEEKLHVSVTDKGIGIPADALETIFDRFTQVGKASRSRQGGTGLGLSIVKGIVESHGGTVDLSSIEGQGTTVTITLHRAPAEKPAAMLSANRGLH</sequence>
<dbReference type="Gene3D" id="3.30.565.10">
    <property type="entry name" value="Histidine kinase-like ATPase, C-terminal domain"/>
    <property type="match status" value="1"/>
</dbReference>
<dbReference type="NCBIfam" id="TIGR00229">
    <property type="entry name" value="sensory_box"/>
    <property type="match status" value="1"/>
</dbReference>
<keyword evidence="4" id="KW-0808">Transferase</keyword>
<dbReference type="PROSITE" id="PS50112">
    <property type="entry name" value="PAS"/>
    <property type="match status" value="1"/>
</dbReference>
<gene>
    <name evidence="9" type="ORF">SAMN05444339_109133</name>
</gene>
<dbReference type="PROSITE" id="PS50109">
    <property type="entry name" value="HIS_KIN"/>
    <property type="match status" value="1"/>
</dbReference>
<dbReference type="CDD" id="cd00130">
    <property type="entry name" value="PAS"/>
    <property type="match status" value="1"/>
</dbReference>
<dbReference type="Gene3D" id="3.30.450.20">
    <property type="entry name" value="PAS domain"/>
    <property type="match status" value="1"/>
</dbReference>
<dbReference type="SUPFAM" id="SSF55874">
    <property type="entry name" value="ATPase domain of HSP90 chaperone/DNA topoisomerase II/histidine kinase"/>
    <property type="match status" value="1"/>
</dbReference>
<dbReference type="GO" id="GO:0005886">
    <property type="term" value="C:plasma membrane"/>
    <property type="evidence" value="ECO:0007669"/>
    <property type="project" value="TreeGrafter"/>
</dbReference>
<dbReference type="SUPFAM" id="SSF55785">
    <property type="entry name" value="PYP-like sensor domain (PAS domain)"/>
    <property type="match status" value="2"/>
</dbReference>
<evidence type="ECO:0000259" key="8">
    <source>
        <dbReference type="PROSITE" id="PS50113"/>
    </source>
</evidence>
<dbReference type="InterPro" id="IPR003661">
    <property type="entry name" value="HisK_dim/P_dom"/>
</dbReference>
<dbReference type="InterPro" id="IPR000014">
    <property type="entry name" value="PAS"/>
</dbReference>
<dbReference type="GO" id="GO:0009927">
    <property type="term" value="F:histidine phosphotransfer kinase activity"/>
    <property type="evidence" value="ECO:0007669"/>
    <property type="project" value="TreeGrafter"/>
</dbReference>
<protein>
    <recommendedName>
        <fullName evidence="2">histidine kinase</fullName>
        <ecNumber evidence="2">2.7.13.3</ecNumber>
    </recommendedName>
</protein>
<keyword evidence="5 9" id="KW-0418">Kinase</keyword>
<feature type="domain" description="PAC" evidence="8">
    <location>
        <begin position="139"/>
        <end position="191"/>
    </location>
</feature>
<evidence type="ECO:0000313" key="9">
    <source>
        <dbReference type="EMBL" id="SHF64766.1"/>
    </source>
</evidence>
<feature type="domain" description="Histidine kinase" evidence="6">
    <location>
        <begin position="312"/>
        <end position="531"/>
    </location>
</feature>
<evidence type="ECO:0000256" key="3">
    <source>
        <dbReference type="ARBA" id="ARBA00022553"/>
    </source>
</evidence>
<organism evidence="9 10">
    <name type="scientific">Loktanella atrilutea</name>
    <dbReference type="NCBI Taxonomy" id="366533"/>
    <lineage>
        <taxon>Bacteria</taxon>
        <taxon>Pseudomonadati</taxon>
        <taxon>Pseudomonadota</taxon>
        <taxon>Alphaproteobacteria</taxon>
        <taxon>Rhodobacterales</taxon>
        <taxon>Roseobacteraceae</taxon>
        <taxon>Loktanella</taxon>
    </lineage>
</organism>
<reference evidence="10" key="1">
    <citation type="submission" date="2016-11" db="EMBL/GenBank/DDBJ databases">
        <authorList>
            <person name="Varghese N."/>
            <person name="Submissions S."/>
        </authorList>
    </citation>
    <scope>NUCLEOTIDE SEQUENCE [LARGE SCALE GENOMIC DNA]</scope>
    <source>
        <strain evidence="10">DSM 29326</strain>
    </source>
</reference>
<dbReference type="InterPro" id="IPR036890">
    <property type="entry name" value="HATPase_C_sf"/>
</dbReference>
<evidence type="ECO:0000256" key="5">
    <source>
        <dbReference type="ARBA" id="ARBA00022777"/>
    </source>
</evidence>
<proteinExistence type="predicted"/>
<dbReference type="Pfam" id="PF08447">
    <property type="entry name" value="PAS_3"/>
    <property type="match status" value="1"/>
</dbReference>
<keyword evidence="3" id="KW-0597">Phosphoprotein</keyword>
<evidence type="ECO:0000259" key="6">
    <source>
        <dbReference type="PROSITE" id="PS50109"/>
    </source>
</evidence>
<dbReference type="EC" id="2.7.13.3" evidence="2"/>
<dbReference type="InterPro" id="IPR035965">
    <property type="entry name" value="PAS-like_dom_sf"/>
</dbReference>
<evidence type="ECO:0000259" key="7">
    <source>
        <dbReference type="PROSITE" id="PS50112"/>
    </source>
</evidence>